<protein>
    <submittedName>
        <fullName evidence="7">Uncharacterized protein</fullName>
    </submittedName>
</protein>
<dbReference type="InterPro" id="IPR007145">
    <property type="entry name" value="MAP65_Ase1_PRC1"/>
</dbReference>
<feature type="coiled-coil region" evidence="5">
    <location>
        <begin position="149"/>
        <end position="179"/>
    </location>
</feature>
<dbReference type="GO" id="GO:0005737">
    <property type="term" value="C:cytoplasm"/>
    <property type="evidence" value="ECO:0007669"/>
    <property type="project" value="TreeGrafter"/>
</dbReference>
<dbReference type="GO" id="GO:0008017">
    <property type="term" value="F:microtubule binding"/>
    <property type="evidence" value="ECO:0007669"/>
    <property type="project" value="InterPro"/>
</dbReference>
<dbReference type="GO" id="GO:0005874">
    <property type="term" value="C:microtubule"/>
    <property type="evidence" value="ECO:0007669"/>
    <property type="project" value="UniProtKB-KW"/>
</dbReference>
<keyword evidence="4" id="KW-0206">Cytoskeleton</keyword>
<sequence length="573" mass="65384">MTNPYTGVDMRASSLSMSQTTCGSLLQELQKIWDEIGESDTERDKMLLELEQECLHIYRRKVENTRKHKADLYQALADAEAEIADLVSVLGERTSFSRGKGTLKEQLSSMKPILDELRVKRGQRVKEFLEIESQIICVCAEIAGNDQFINNAEAQLDEHDLTEKRLAERRSHLEDLQNEKVLRLQKINGHINSVFELSMVMSVDFRAMLAEIHPSLVDPSHVQLKSISNDTLAKLMGSVNSLKQEKQQRLQKVQDLASTLIELWSILETSTIEQKKFKHVTSLISSSADEVSRPGSLSLDIIEMCENQVEQLSTLKASKMKELVLKRQTELEEIYKGAHVDFDSDGARRILIDLIDSGNLDLSDMLNCMDDRIRQAKEQAQSRKDILDKVEKWKHASEEENWLDEYEKDENRYCAGRGVHKNLKRAEKARLMVSKIPSLVENLMSKIKAWEAERGAQFLYDKEPLLRQLEDYTVQRQHREEEKRRTREQKKLQEQLASEKEAVFGSRPNVKKPLGQSNHNTMVGTPVARRVATPSGRLGISGSKERRDSIRVGGLIPVNFVALPKDDPVSRGN</sequence>
<keyword evidence="3" id="KW-0493">Microtubule</keyword>
<evidence type="ECO:0000313" key="7">
    <source>
        <dbReference type="EMBL" id="MBA4658653.1"/>
    </source>
</evidence>
<proteinExistence type="inferred from homology"/>
<evidence type="ECO:0000256" key="3">
    <source>
        <dbReference type="ARBA" id="ARBA00022701"/>
    </source>
</evidence>
<dbReference type="GO" id="GO:0000226">
    <property type="term" value="P:microtubule cytoskeleton organization"/>
    <property type="evidence" value="ECO:0007669"/>
    <property type="project" value="InterPro"/>
</dbReference>
<comment type="subcellular location">
    <subcellularLocation>
        <location evidence="1">Cytoplasm</location>
        <location evidence="1">Cytoskeleton</location>
    </subcellularLocation>
</comment>
<feature type="region of interest" description="Disordered" evidence="6">
    <location>
        <begin position="499"/>
        <end position="522"/>
    </location>
</feature>
<name>A0A7C9A6G3_OPUST</name>
<evidence type="ECO:0000256" key="4">
    <source>
        <dbReference type="ARBA" id="ARBA00023212"/>
    </source>
</evidence>
<dbReference type="EMBL" id="GISG01201354">
    <property type="protein sequence ID" value="MBA4658653.1"/>
    <property type="molecule type" value="Transcribed_RNA"/>
</dbReference>
<reference evidence="7" key="2">
    <citation type="submission" date="2020-07" db="EMBL/GenBank/DDBJ databases">
        <authorList>
            <person name="Vera ALvarez R."/>
            <person name="Arias-Moreno D.M."/>
            <person name="Jimenez-Jacinto V."/>
            <person name="Jimenez-Bremont J.F."/>
            <person name="Swaminathan K."/>
            <person name="Moose S.P."/>
            <person name="Guerrero-Gonzalez M.L."/>
            <person name="Marino-Ramirez L."/>
            <person name="Landsman D."/>
            <person name="Rodriguez-Kessler M."/>
            <person name="Delgado-Sanchez P."/>
        </authorList>
    </citation>
    <scope>NUCLEOTIDE SEQUENCE</scope>
    <source>
        <tissue evidence="7">Cladode</tissue>
    </source>
</reference>
<dbReference type="PANTHER" id="PTHR19321">
    <property type="entry name" value="PROTEIN REGULATOR OF CYTOKINESIS 1 PRC1-RELATED"/>
    <property type="match status" value="1"/>
</dbReference>
<keyword evidence="5" id="KW-0175">Coiled coil</keyword>
<keyword evidence="4" id="KW-0963">Cytoplasm</keyword>
<dbReference type="AlphaFoldDB" id="A0A7C9A6G3"/>
<evidence type="ECO:0000256" key="1">
    <source>
        <dbReference type="ARBA" id="ARBA00004245"/>
    </source>
</evidence>
<evidence type="ECO:0000256" key="5">
    <source>
        <dbReference type="SAM" id="Coils"/>
    </source>
</evidence>
<organism evidence="7">
    <name type="scientific">Opuntia streptacantha</name>
    <name type="common">Prickly pear cactus</name>
    <name type="synonym">Opuntia cardona</name>
    <dbReference type="NCBI Taxonomy" id="393608"/>
    <lineage>
        <taxon>Eukaryota</taxon>
        <taxon>Viridiplantae</taxon>
        <taxon>Streptophyta</taxon>
        <taxon>Embryophyta</taxon>
        <taxon>Tracheophyta</taxon>
        <taxon>Spermatophyta</taxon>
        <taxon>Magnoliopsida</taxon>
        <taxon>eudicotyledons</taxon>
        <taxon>Gunneridae</taxon>
        <taxon>Pentapetalae</taxon>
        <taxon>Caryophyllales</taxon>
        <taxon>Cactineae</taxon>
        <taxon>Cactaceae</taxon>
        <taxon>Opuntioideae</taxon>
        <taxon>Opuntia</taxon>
    </lineage>
</organism>
<reference evidence="7" key="1">
    <citation type="journal article" date="2013" name="J. Plant Res.">
        <title>Effect of fungi and light on seed germination of three Opuntia species from semiarid lands of central Mexico.</title>
        <authorList>
            <person name="Delgado-Sanchez P."/>
            <person name="Jimenez-Bremont J.F."/>
            <person name="Guerrero-Gonzalez Mde L."/>
            <person name="Flores J."/>
        </authorList>
    </citation>
    <scope>NUCLEOTIDE SEQUENCE</scope>
    <source>
        <tissue evidence="7">Cladode</tissue>
    </source>
</reference>
<accession>A0A7C9A6G3</accession>
<evidence type="ECO:0000256" key="2">
    <source>
        <dbReference type="ARBA" id="ARBA00006187"/>
    </source>
</evidence>
<evidence type="ECO:0000256" key="6">
    <source>
        <dbReference type="SAM" id="MobiDB-lite"/>
    </source>
</evidence>
<comment type="similarity">
    <text evidence="2">Belongs to the MAP65/ASE1 family.</text>
</comment>
<dbReference type="Pfam" id="PF03999">
    <property type="entry name" value="MAP65_ASE1"/>
    <property type="match status" value="1"/>
</dbReference>
<dbReference type="Gene3D" id="1.20.58.1520">
    <property type="match status" value="1"/>
</dbReference>
<dbReference type="GO" id="GO:0005819">
    <property type="term" value="C:spindle"/>
    <property type="evidence" value="ECO:0007669"/>
    <property type="project" value="TreeGrafter"/>
</dbReference>
<dbReference type="PANTHER" id="PTHR19321:SF4">
    <property type="entry name" value="65-KDA MICROTUBULE-ASSOCIATED PROTEIN 5"/>
    <property type="match status" value="1"/>
</dbReference>